<organism evidence="1 2">
    <name type="scientific">Lentilactobacillus terminaliae</name>
    <dbReference type="NCBI Taxonomy" id="3003483"/>
    <lineage>
        <taxon>Bacteria</taxon>
        <taxon>Bacillati</taxon>
        <taxon>Bacillota</taxon>
        <taxon>Bacilli</taxon>
        <taxon>Lactobacillales</taxon>
        <taxon>Lactobacillaceae</taxon>
        <taxon>Lentilactobacillus</taxon>
    </lineage>
</organism>
<accession>A0ACD5DDN5</accession>
<dbReference type="Proteomes" id="UP001149860">
    <property type="component" value="Chromosome"/>
</dbReference>
<proteinExistence type="predicted"/>
<reference evidence="1" key="1">
    <citation type="submission" date="2024-08" db="EMBL/GenBank/DDBJ databases">
        <title>Lentilactobacillus sp. nov., isolated from tree bark.</title>
        <authorList>
            <person name="Phuengjayaem S."/>
            <person name="Tanasupawat S."/>
        </authorList>
    </citation>
    <scope>NUCLEOTIDE SEQUENCE</scope>
    <source>
        <strain evidence="1">SPB1-3</strain>
    </source>
</reference>
<keyword evidence="2" id="KW-1185">Reference proteome</keyword>
<sequence>MNLRTRRIELKLTQSEVAKRAGISLRQYQRIESGKDTMFSVYVKIARVLGIRLEQLA</sequence>
<evidence type="ECO:0000313" key="2">
    <source>
        <dbReference type="Proteomes" id="UP001149860"/>
    </source>
</evidence>
<protein>
    <submittedName>
        <fullName evidence="1">Helix-turn-helix domain-containing protein</fullName>
    </submittedName>
</protein>
<name>A0ACD5DDN5_9LACO</name>
<evidence type="ECO:0000313" key="1">
    <source>
        <dbReference type="EMBL" id="XFD39273.1"/>
    </source>
</evidence>
<gene>
    <name evidence="1" type="ORF">O0236_007490</name>
</gene>
<dbReference type="EMBL" id="CP168151">
    <property type="protein sequence ID" value="XFD39273.1"/>
    <property type="molecule type" value="Genomic_DNA"/>
</dbReference>